<keyword evidence="8 15" id="KW-0675">Receptor</keyword>
<dbReference type="GO" id="GO:0009279">
    <property type="term" value="C:cell outer membrane"/>
    <property type="evidence" value="ECO:0007669"/>
    <property type="project" value="UniProtKB-SubCell"/>
</dbReference>
<dbReference type="Pfam" id="PF00593">
    <property type="entry name" value="TonB_dep_Rec_b-barrel"/>
    <property type="match status" value="1"/>
</dbReference>
<feature type="signal peptide" evidence="12">
    <location>
        <begin position="1"/>
        <end position="22"/>
    </location>
</feature>
<evidence type="ECO:0000256" key="2">
    <source>
        <dbReference type="ARBA" id="ARBA00022448"/>
    </source>
</evidence>
<dbReference type="CDD" id="cd01347">
    <property type="entry name" value="ligand_gated_channel"/>
    <property type="match status" value="1"/>
</dbReference>
<comment type="subcellular location">
    <subcellularLocation>
        <location evidence="1 10">Cell outer membrane</location>
        <topology evidence="1 10">Multi-pass membrane protein</topology>
    </subcellularLocation>
</comment>
<evidence type="ECO:0000256" key="4">
    <source>
        <dbReference type="ARBA" id="ARBA00022692"/>
    </source>
</evidence>
<keyword evidence="9 10" id="KW-0998">Cell outer membrane</keyword>
<evidence type="ECO:0000256" key="10">
    <source>
        <dbReference type="PROSITE-ProRule" id="PRU01360"/>
    </source>
</evidence>
<dbReference type="GO" id="GO:0015344">
    <property type="term" value="F:siderophore uptake transmembrane transporter activity"/>
    <property type="evidence" value="ECO:0007669"/>
    <property type="project" value="TreeGrafter"/>
</dbReference>
<dbReference type="Pfam" id="PF07715">
    <property type="entry name" value="Plug"/>
    <property type="match status" value="1"/>
</dbReference>
<dbReference type="AlphaFoldDB" id="A0A6M8EFP0"/>
<dbReference type="KEGG" id="paco:AACT_1635"/>
<dbReference type="PANTHER" id="PTHR30069:SF29">
    <property type="entry name" value="HEMOGLOBIN AND HEMOGLOBIN-HAPTOGLOBIN-BINDING PROTEIN 1-RELATED"/>
    <property type="match status" value="1"/>
</dbReference>
<keyword evidence="16" id="KW-1185">Reference proteome</keyword>
<accession>A0A6M8EFP0</accession>
<protein>
    <submittedName>
        <fullName evidence="15">TonB-dependent receptor</fullName>
    </submittedName>
</protein>
<dbReference type="InterPro" id="IPR012910">
    <property type="entry name" value="Plug_dom"/>
</dbReference>
<organism evidence="15 16">
    <name type="scientific">Arcobacter acticola</name>
    <dbReference type="NCBI Taxonomy" id="1849015"/>
    <lineage>
        <taxon>Bacteria</taxon>
        <taxon>Pseudomonadati</taxon>
        <taxon>Campylobacterota</taxon>
        <taxon>Epsilonproteobacteria</taxon>
        <taxon>Campylobacterales</taxon>
        <taxon>Arcobacteraceae</taxon>
        <taxon>Arcobacter</taxon>
    </lineage>
</organism>
<dbReference type="InterPro" id="IPR000531">
    <property type="entry name" value="Beta-barrel_TonB"/>
</dbReference>
<keyword evidence="4 10" id="KW-0812">Transmembrane</keyword>
<evidence type="ECO:0000256" key="7">
    <source>
        <dbReference type="ARBA" id="ARBA00023136"/>
    </source>
</evidence>
<evidence type="ECO:0000256" key="11">
    <source>
        <dbReference type="RuleBase" id="RU003357"/>
    </source>
</evidence>
<feature type="chain" id="PRO_5026716882" evidence="12">
    <location>
        <begin position="23"/>
        <end position="614"/>
    </location>
</feature>
<keyword evidence="5 12" id="KW-0732">Signal</keyword>
<dbReference type="Proteomes" id="UP000503483">
    <property type="component" value="Chromosome"/>
</dbReference>
<sequence length="614" mass="69201">MQKKLSISLVASVLLATTNLFSAQNLETIEVISATKSTQSIKDVTSNVEVITKEEIQERHFTIVSEALNTLAGINVTSTGGLGKSTSVFMRGFDSQRILVLIDGINYNDFTGISGAAFEHLMIDDIEQIEVVKGAQSGIWGADANAGVINIITSSAKEGTHTNVSTEYGSYNTKKVNAGVSHKNKDFDIKLNITRLDTNGFTTQAPSGTDIDNYEDDAYDNTTVNLKSGFNINENNRLELNHNIINTKSEYDNTVYNSDYSKNLIKSANSTGDELKTKNTYSSLNYLNKNEYSDLKFYTNYSKINRDDPTGYTKEFDGTLQEYGTNATIPYFNNNSFVQIGTDYKITNHKNDVNKELNNKGLFITNSTKFNDTIFTQSLRYDNYDLFNNKTTGKIGIKHYFLEDLSLSTNYGTSYNVPTFYKLYDSYAGYSDLQPESTKSNDITLAYKDISLTYFYNTIKDMIEYNSSSYSYYNMDGDVTLQGMELAYKPKINDDLLANLSYTYTSAKDDNDKGLQRRAKDSLKFGLDYYGISKFHFNVNGEYVGDRVQYDFGTYDVSAETGNYTLWNTVVNYEINKTFSTYLKVNNLFDKYYQTVDGYATAERSAYVGLKATF</sequence>
<dbReference type="PROSITE" id="PS52016">
    <property type="entry name" value="TONB_DEPENDENT_REC_3"/>
    <property type="match status" value="1"/>
</dbReference>
<dbReference type="PANTHER" id="PTHR30069">
    <property type="entry name" value="TONB-DEPENDENT OUTER MEMBRANE RECEPTOR"/>
    <property type="match status" value="1"/>
</dbReference>
<keyword evidence="2 10" id="KW-0813">Transport</keyword>
<name>A0A6M8EFP0_9BACT</name>
<dbReference type="RefSeq" id="WP_172126351.1">
    <property type="nucleotide sequence ID" value="NZ_CP042652.1"/>
</dbReference>
<evidence type="ECO:0000313" key="16">
    <source>
        <dbReference type="Proteomes" id="UP000503483"/>
    </source>
</evidence>
<evidence type="ECO:0000256" key="8">
    <source>
        <dbReference type="ARBA" id="ARBA00023170"/>
    </source>
</evidence>
<comment type="similarity">
    <text evidence="10 11">Belongs to the TonB-dependent receptor family.</text>
</comment>
<gene>
    <name evidence="15" type="ORF">AACT_1635</name>
</gene>
<evidence type="ECO:0000256" key="12">
    <source>
        <dbReference type="SAM" id="SignalP"/>
    </source>
</evidence>
<evidence type="ECO:0000259" key="14">
    <source>
        <dbReference type="Pfam" id="PF07715"/>
    </source>
</evidence>
<keyword evidence="7 10" id="KW-0472">Membrane</keyword>
<dbReference type="Gene3D" id="2.40.170.20">
    <property type="entry name" value="TonB-dependent receptor, beta-barrel domain"/>
    <property type="match status" value="1"/>
</dbReference>
<dbReference type="GO" id="GO:0044718">
    <property type="term" value="P:siderophore transmembrane transport"/>
    <property type="evidence" value="ECO:0007669"/>
    <property type="project" value="TreeGrafter"/>
</dbReference>
<keyword evidence="3 10" id="KW-1134">Transmembrane beta strand</keyword>
<dbReference type="InterPro" id="IPR039426">
    <property type="entry name" value="TonB-dep_rcpt-like"/>
</dbReference>
<evidence type="ECO:0000256" key="5">
    <source>
        <dbReference type="ARBA" id="ARBA00022729"/>
    </source>
</evidence>
<evidence type="ECO:0000313" key="15">
    <source>
        <dbReference type="EMBL" id="QKE28792.1"/>
    </source>
</evidence>
<feature type="domain" description="TonB-dependent receptor-like beta-barrel" evidence="13">
    <location>
        <begin position="180"/>
        <end position="588"/>
    </location>
</feature>
<evidence type="ECO:0000256" key="6">
    <source>
        <dbReference type="ARBA" id="ARBA00023077"/>
    </source>
</evidence>
<dbReference type="InterPro" id="IPR036942">
    <property type="entry name" value="Beta-barrel_TonB_sf"/>
</dbReference>
<dbReference type="InterPro" id="IPR037066">
    <property type="entry name" value="Plug_dom_sf"/>
</dbReference>
<keyword evidence="6 11" id="KW-0798">TonB box</keyword>
<reference evidence="15 16" key="1">
    <citation type="submission" date="2019-08" db="EMBL/GenBank/DDBJ databases">
        <title>Complete genome sequence of Arcobacter acticola.</title>
        <authorList>
            <person name="Miller W."/>
        </authorList>
    </citation>
    <scope>NUCLEOTIDE SEQUENCE [LARGE SCALE GENOMIC DNA]</scope>
    <source>
        <strain evidence="15 16">KCTC 52212</strain>
    </source>
</reference>
<dbReference type="Gene3D" id="2.170.130.10">
    <property type="entry name" value="TonB-dependent receptor, plug domain"/>
    <property type="match status" value="1"/>
</dbReference>
<dbReference type="SUPFAM" id="SSF56935">
    <property type="entry name" value="Porins"/>
    <property type="match status" value="1"/>
</dbReference>
<evidence type="ECO:0000256" key="1">
    <source>
        <dbReference type="ARBA" id="ARBA00004571"/>
    </source>
</evidence>
<feature type="domain" description="TonB-dependent receptor plug" evidence="14">
    <location>
        <begin position="41"/>
        <end position="148"/>
    </location>
</feature>
<evidence type="ECO:0000259" key="13">
    <source>
        <dbReference type="Pfam" id="PF00593"/>
    </source>
</evidence>
<evidence type="ECO:0000256" key="9">
    <source>
        <dbReference type="ARBA" id="ARBA00023237"/>
    </source>
</evidence>
<proteinExistence type="inferred from homology"/>
<dbReference type="EMBL" id="CP042652">
    <property type="protein sequence ID" value="QKE28792.1"/>
    <property type="molecule type" value="Genomic_DNA"/>
</dbReference>
<evidence type="ECO:0000256" key="3">
    <source>
        <dbReference type="ARBA" id="ARBA00022452"/>
    </source>
</evidence>